<dbReference type="InterPro" id="IPR009056">
    <property type="entry name" value="Cyt_c-like_dom"/>
</dbReference>
<dbReference type="PROSITE" id="PS50999">
    <property type="entry name" value="COX2_TM"/>
    <property type="match status" value="1"/>
</dbReference>
<evidence type="ECO:0000256" key="2">
    <source>
        <dbReference type="ARBA" id="ARBA00007866"/>
    </source>
</evidence>
<evidence type="ECO:0000256" key="15">
    <source>
        <dbReference type="ARBA" id="ARBA00047816"/>
    </source>
</evidence>
<dbReference type="PROSITE" id="PS50857">
    <property type="entry name" value="COX2_CUA"/>
    <property type="match status" value="1"/>
</dbReference>
<evidence type="ECO:0000259" key="21">
    <source>
        <dbReference type="PROSITE" id="PS50857"/>
    </source>
</evidence>
<evidence type="ECO:0000256" key="11">
    <source>
        <dbReference type="ARBA" id="ARBA00023004"/>
    </source>
</evidence>
<organism evidence="24 25">
    <name type="scientific">Ketobacter alkanivorans</name>
    <dbReference type="NCBI Taxonomy" id="1917421"/>
    <lineage>
        <taxon>Bacteria</taxon>
        <taxon>Pseudomonadati</taxon>
        <taxon>Pseudomonadota</taxon>
        <taxon>Gammaproteobacteria</taxon>
        <taxon>Pseudomonadales</taxon>
        <taxon>Ketobacteraceae</taxon>
        <taxon>Ketobacter</taxon>
    </lineage>
</organism>
<evidence type="ECO:0000256" key="16">
    <source>
        <dbReference type="PROSITE-ProRule" id="PRU00433"/>
    </source>
</evidence>
<dbReference type="InterPro" id="IPR014222">
    <property type="entry name" value="Cyt_c_oxidase_su2"/>
</dbReference>
<dbReference type="Pfam" id="PF13442">
    <property type="entry name" value="Cytochrome_CBB3"/>
    <property type="match status" value="1"/>
</dbReference>
<evidence type="ECO:0000259" key="23">
    <source>
        <dbReference type="PROSITE" id="PS51007"/>
    </source>
</evidence>
<feature type="transmembrane region" description="Helical" evidence="19">
    <location>
        <begin position="90"/>
        <end position="112"/>
    </location>
</feature>
<feature type="domain" description="Cytochrome oxidase subunit II copper A binding" evidence="21">
    <location>
        <begin position="119"/>
        <end position="286"/>
    </location>
</feature>
<evidence type="ECO:0000259" key="22">
    <source>
        <dbReference type="PROSITE" id="PS50999"/>
    </source>
</evidence>
<keyword evidence="20" id="KW-0732">Signal</keyword>
<evidence type="ECO:0000256" key="10">
    <source>
        <dbReference type="ARBA" id="ARBA00022989"/>
    </source>
</evidence>
<evidence type="ECO:0000256" key="17">
    <source>
        <dbReference type="RuleBase" id="RU000456"/>
    </source>
</evidence>
<evidence type="ECO:0000256" key="14">
    <source>
        <dbReference type="ARBA" id="ARBA00024688"/>
    </source>
</evidence>
<dbReference type="InterPro" id="IPR001505">
    <property type="entry name" value="Copper_CuA"/>
</dbReference>
<evidence type="ECO:0000256" key="4">
    <source>
        <dbReference type="ARBA" id="ARBA00022617"/>
    </source>
</evidence>
<dbReference type="NCBIfam" id="TIGR02866">
    <property type="entry name" value="CoxB"/>
    <property type="match status" value="1"/>
</dbReference>
<dbReference type="Gene3D" id="1.10.760.10">
    <property type="entry name" value="Cytochrome c-like domain"/>
    <property type="match status" value="1"/>
</dbReference>
<keyword evidence="5 17" id="KW-0679">Respiratory chain</keyword>
<dbReference type="Pfam" id="PF00116">
    <property type="entry name" value="COX2"/>
    <property type="match status" value="1"/>
</dbReference>
<dbReference type="GO" id="GO:0004129">
    <property type="term" value="F:cytochrome-c oxidase activity"/>
    <property type="evidence" value="ECO:0007669"/>
    <property type="project" value="UniProtKB-EC"/>
</dbReference>
<sequence length="406" mass="45062">MQSFAKRCSSIGLALATVTSTSVFAEWQLDMTPGVTEVSQQVFDMHRTMLWWCVAIGVVVFGAMFYSMIMHRKSKGHEASQFHESTSVEIAWTVLPFVILILMAIPATKVLIAMSDTDDSALTVKITGSQWKWHYEYLDWEGQGGLDLDYYSILSTPSEEIIRPVLASGLFPKNTAKDSYREDGIYPERDELYKRDVDKPLIIPTGRKVRFLITSDDVIHSWWVPDFAIKKDAIPGFINELWTLVPEGKEGIYRGQCAELCGKDHAFMPVVVEARSVEDFEKWMVDAREAQKAEALAAANSLDKTFSKEELMAEGEKHYVARCSACHQANGQGLPPTFPALAGSKVALGAVADHIDIVNNGKNAMPAFGSMLSPKEIAAIVTYERNAWGNTPSDGIDVVQPRDVAK</sequence>
<comment type="catalytic activity">
    <reaction evidence="15 18">
        <text>4 Fe(II)-[cytochrome c] + O2 + 8 H(+)(in) = 4 Fe(III)-[cytochrome c] + 2 H2O + 4 H(+)(out)</text>
        <dbReference type="Rhea" id="RHEA:11436"/>
        <dbReference type="Rhea" id="RHEA-COMP:10350"/>
        <dbReference type="Rhea" id="RHEA-COMP:14399"/>
        <dbReference type="ChEBI" id="CHEBI:15377"/>
        <dbReference type="ChEBI" id="CHEBI:15378"/>
        <dbReference type="ChEBI" id="CHEBI:15379"/>
        <dbReference type="ChEBI" id="CHEBI:29033"/>
        <dbReference type="ChEBI" id="CHEBI:29034"/>
        <dbReference type="EC" id="7.1.1.9"/>
    </reaction>
</comment>
<dbReference type="RefSeq" id="WP_101895392.1">
    <property type="nucleotide sequence ID" value="NZ_CP022684.1"/>
</dbReference>
<dbReference type="InterPro" id="IPR036257">
    <property type="entry name" value="Cyt_c_oxidase_su2_TM_sf"/>
</dbReference>
<keyword evidence="4 16" id="KW-0349">Heme</keyword>
<evidence type="ECO:0000256" key="8">
    <source>
        <dbReference type="ARBA" id="ARBA00022967"/>
    </source>
</evidence>
<keyword evidence="7 16" id="KW-0479">Metal-binding</keyword>
<dbReference type="SUPFAM" id="SSF81464">
    <property type="entry name" value="Cytochrome c oxidase subunit II-like, transmembrane region"/>
    <property type="match status" value="1"/>
</dbReference>
<dbReference type="GO" id="GO:0005886">
    <property type="term" value="C:plasma membrane"/>
    <property type="evidence" value="ECO:0007669"/>
    <property type="project" value="UniProtKB-SubCell"/>
</dbReference>
<dbReference type="EC" id="7.1.1.9" evidence="18"/>
<gene>
    <name evidence="24" type="primary">coxB</name>
    <name evidence="24" type="ORF">Kalk_16985</name>
</gene>
<dbReference type="AlphaFoldDB" id="A0A2K9LP51"/>
<evidence type="ECO:0000256" key="6">
    <source>
        <dbReference type="ARBA" id="ARBA00022692"/>
    </source>
</evidence>
<comment type="function">
    <text evidence="14 18">Subunits I and II form the functional core of the enzyme complex. Electrons originating in cytochrome c are transferred via heme a and Cu(A) to the binuclear center formed by heme a3 and Cu(B).</text>
</comment>
<evidence type="ECO:0000256" key="9">
    <source>
        <dbReference type="ARBA" id="ARBA00022982"/>
    </source>
</evidence>
<evidence type="ECO:0000313" key="25">
    <source>
        <dbReference type="Proteomes" id="UP000235116"/>
    </source>
</evidence>
<feature type="chain" id="PRO_5014688251" description="Cytochrome c oxidase subunit 2" evidence="20">
    <location>
        <begin position="26"/>
        <end position="406"/>
    </location>
</feature>
<dbReference type="Gene3D" id="2.60.40.420">
    <property type="entry name" value="Cupredoxins - blue copper proteins"/>
    <property type="match status" value="1"/>
</dbReference>
<evidence type="ECO:0000256" key="18">
    <source>
        <dbReference type="RuleBase" id="RU004024"/>
    </source>
</evidence>
<dbReference type="Gene3D" id="1.10.287.90">
    <property type="match status" value="1"/>
</dbReference>
<comment type="subcellular location">
    <subcellularLocation>
        <location evidence="17">Cell membrane</location>
        <topology evidence="17">Multi-pass membrane protein</topology>
    </subcellularLocation>
    <subcellularLocation>
        <location evidence="1">Membrane</location>
        <topology evidence="1">Multi-pass membrane protein</topology>
    </subcellularLocation>
</comment>
<evidence type="ECO:0000256" key="13">
    <source>
        <dbReference type="ARBA" id="ARBA00023136"/>
    </source>
</evidence>
<evidence type="ECO:0000313" key="24">
    <source>
        <dbReference type="EMBL" id="AUM14017.1"/>
    </source>
</evidence>
<keyword evidence="10 19" id="KW-1133">Transmembrane helix</keyword>
<dbReference type="GO" id="GO:0020037">
    <property type="term" value="F:heme binding"/>
    <property type="evidence" value="ECO:0007669"/>
    <property type="project" value="InterPro"/>
</dbReference>
<dbReference type="SUPFAM" id="SSF46626">
    <property type="entry name" value="Cytochrome c"/>
    <property type="match status" value="1"/>
</dbReference>
<name>A0A2K9LP51_9GAMM</name>
<feature type="transmembrane region" description="Helical" evidence="19">
    <location>
        <begin position="49"/>
        <end position="69"/>
    </location>
</feature>
<evidence type="ECO:0000256" key="20">
    <source>
        <dbReference type="SAM" id="SignalP"/>
    </source>
</evidence>
<proteinExistence type="inferred from homology"/>
<accession>A0A2K9LP51</accession>
<evidence type="ECO:0000256" key="19">
    <source>
        <dbReference type="SAM" id="Phobius"/>
    </source>
</evidence>
<dbReference type="PRINTS" id="PR01166">
    <property type="entry name" value="CYCOXIDASEII"/>
</dbReference>
<dbReference type="PROSITE" id="PS51007">
    <property type="entry name" value="CYTC"/>
    <property type="match status" value="1"/>
</dbReference>
<dbReference type="GO" id="GO:0005507">
    <property type="term" value="F:copper ion binding"/>
    <property type="evidence" value="ECO:0007669"/>
    <property type="project" value="InterPro"/>
</dbReference>
<keyword evidence="11 16" id="KW-0408">Iron</keyword>
<feature type="domain" description="Cytochrome oxidase subunit II transmembrane region profile" evidence="22">
    <location>
        <begin position="23"/>
        <end position="118"/>
    </location>
</feature>
<dbReference type="KEGG" id="kak:Kalk_16985"/>
<dbReference type="GO" id="GO:0016491">
    <property type="term" value="F:oxidoreductase activity"/>
    <property type="evidence" value="ECO:0007669"/>
    <property type="project" value="InterPro"/>
</dbReference>
<dbReference type="InterPro" id="IPR008972">
    <property type="entry name" value="Cupredoxin"/>
</dbReference>
<dbReference type="GO" id="GO:0042773">
    <property type="term" value="P:ATP synthesis coupled electron transport"/>
    <property type="evidence" value="ECO:0007669"/>
    <property type="project" value="TreeGrafter"/>
</dbReference>
<dbReference type="InterPro" id="IPR011759">
    <property type="entry name" value="Cyt_c_oxidase_su2_TM_dom"/>
</dbReference>
<dbReference type="Proteomes" id="UP000235116">
    <property type="component" value="Chromosome"/>
</dbReference>
<comment type="cofactor">
    <cofactor evidence="18">
        <name>Cu cation</name>
        <dbReference type="ChEBI" id="CHEBI:23378"/>
    </cofactor>
    <text evidence="18">Binds a copper A center.</text>
</comment>
<evidence type="ECO:0000256" key="12">
    <source>
        <dbReference type="ARBA" id="ARBA00023008"/>
    </source>
</evidence>
<dbReference type="PANTHER" id="PTHR22888:SF9">
    <property type="entry name" value="CYTOCHROME C OXIDASE SUBUNIT 2"/>
    <property type="match status" value="1"/>
</dbReference>
<keyword evidence="12 18" id="KW-0186">Copper</keyword>
<keyword evidence="8" id="KW-1278">Translocase</keyword>
<dbReference type="InterPro" id="IPR002429">
    <property type="entry name" value="CcO_II-like_C"/>
</dbReference>
<keyword evidence="25" id="KW-1185">Reference proteome</keyword>
<keyword evidence="13 19" id="KW-0472">Membrane</keyword>
<dbReference type="Pfam" id="PF02790">
    <property type="entry name" value="COX2_TM"/>
    <property type="match status" value="1"/>
</dbReference>
<dbReference type="OrthoDB" id="9781261at2"/>
<evidence type="ECO:0000256" key="5">
    <source>
        <dbReference type="ARBA" id="ARBA00022660"/>
    </source>
</evidence>
<dbReference type="InterPro" id="IPR036909">
    <property type="entry name" value="Cyt_c-like_dom_sf"/>
</dbReference>
<dbReference type="InterPro" id="IPR045187">
    <property type="entry name" value="CcO_II"/>
</dbReference>
<evidence type="ECO:0000256" key="7">
    <source>
        <dbReference type="ARBA" id="ARBA00022723"/>
    </source>
</evidence>
<dbReference type="EMBL" id="CP022684">
    <property type="protein sequence ID" value="AUM14017.1"/>
    <property type="molecule type" value="Genomic_DNA"/>
</dbReference>
<feature type="domain" description="Cytochrome c" evidence="23">
    <location>
        <begin position="310"/>
        <end position="388"/>
    </location>
</feature>
<evidence type="ECO:0000256" key="3">
    <source>
        <dbReference type="ARBA" id="ARBA00022448"/>
    </source>
</evidence>
<dbReference type="PROSITE" id="PS00078">
    <property type="entry name" value="COX2"/>
    <property type="match status" value="1"/>
</dbReference>
<protein>
    <recommendedName>
        <fullName evidence="18">Cytochrome c oxidase subunit 2</fullName>
        <ecNumber evidence="18">7.1.1.9</ecNumber>
    </recommendedName>
</protein>
<keyword evidence="3 17" id="KW-0813">Transport</keyword>
<dbReference type="PANTHER" id="PTHR22888">
    <property type="entry name" value="CYTOCHROME C OXIDASE, SUBUNIT II"/>
    <property type="match status" value="1"/>
</dbReference>
<evidence type="ECO:0000256" key="1">
    <source>
        <dbReference type="ARBA" id="ARBA00004141"/>
    </source>
</evidence>
<reference evidence="25" key="1">
    <citation type="submission" date="2017-08" db="EMBL/GenBank/DDBJ databases">
        <title>Direct submision.</title>
        <authorList>
            <person name="Kim S.-J."/>
            <person name="Rhee S.-K."/>
        </authorList>
    </citation>
    <scope>NUCLEOTIDE SEQUENCE [LARGE SCALE GENOMIC DNA]</scope>
    <source>
        <strain evidence="25">GI5</strain>
    </source>
</reference>
<keyword evidence="9 17" id="KW-0249">Electron transport</keyword>
<feature type="signal peptide" evidence="20">
    <location>
        <begin position="1"/>
        <end position="25"/>
    </location>
</feature>
<dbReference type="SUPFAM" id="SSF49503">
    <property type="entry name" value="Cupredoxins"/>
    <property type="match status" value="1"/>
</dbReference>
<keyword evidence="6 17" id="KW-0812">Transmembrane</keyword>
<comment type="similarity">
    <text evidence="2 17">Belongs to the cytochrome c oxidase subunit 2 family.</text>
</comment>